<evidence type="ECO:0000313" key="3">
    <source>
        <dbReference type="Proteomes" id="UP000075230"/>
    </source>
</evidence>
<evidence type="ECO:0000313" key="2">
    <source>
        <dbReference type="EMBL" id="GAT18733.1"/>
    </source>
</evidence>
<dbReference type="EMBL" id="BCWF01000001">
    <property type="protein sequence ID" value="GAT18733.1"/>
    <property type="molecule type" value="Genomic_DNA"/>
</dbReference>
<dbReference type="Proteomes" id="UP000075230">
    <property type="component" value="Unassembled WGS sequence"/>
</dbReference>
<feature type="region of interest" description="Disordered" evidence="1">
    <location>
        <begin position="556"/>
        <end position="575"/>
    </location>
</feature>
<reference evidence="2 3" key="1">
    <citation type="journal article" date="2016" name="DNA Res.">
        <title>Genome sequence of Aspergillus luchuensis NBRC 4314.</title>
        <authorList>
            <person name="Yamada O."/>
            <person name="Machida M."/>
            <person name="Hosoyama A."/>
            <person name="Goto M."/>
            <person name="Takahashi T."/>
            <person name="Futagami T."/>
            <person name="Yamagata Y."/>
            <person name="Takeuchi M."/>
            <person name="Kobayashi T."/>
            <person name="Koike H."/>
            <person name="Abe K."/>
            <person name="Asai K."/>
            <person name="Arita M."/>
            <person name="Fujita N."/>
            <person name="Fukuda K."/>
            <person name="Higa K."/>
            <person name="Horikawa H."/>
            <person name="Ishikawa T."/>
            <person name="Jinno K."/>
            <person name="Kato Y."/>
            <person name="Kirimura K."/>
            <person name="Mizutani O."/>
            <person name="Nakasone K."/>
            <person name="Sano M."/>
            <person name="Shiraishi Y."/>
            <person name="Tsukahara M."/>
            <person name="Gomi K."/>
        </authorList>
    </citation>
    <scope>NUCLEOTIDE SEQUENCE [LARGE SCALE GENOMIC DNA]</scope>
    <source>
        <strain evidence="2 3">RIB 2604</strain>
    </source>
</reference>
<feature type="region of interest" description="Disordered" evidence="1">
    <location>
        <begin position="487"/>
        <end position="511"/>
    </location>
</feature>
<comment type="caution">
    <text evidence="2">The sequence shown here is derived from an EMBL/GenBank/DDBJ whole genome shotgun (WGS) entry which is preliminary data.</text>
</comment>
<proteinExistence type="predicted"/>
<dbReference type="InterPro" id="IPR012677">
    <property type="entry name" value="Nucleotide-bd_a/b_plait_sf"/>
</dbReference>
<organism evidence="2 3">
    <name type="scientific">Aspergillus kawachii</name>
    <name type="common">White koji mold</name>
    <name type="synonym">Aspergillus awamori var. kawachi</name>
    <dbReference type="NCBI Taxonomy" id="1069201"/>
    <lineage>
        <taxon>Eukaryota</taxon>
        <taxon>Fungi</taxon>
        <taxon>Dikarya</taxon>
        <taxon>Ascomycota</taxon>
        <taxon>Pezizomycotina</taxon>
        <taxon>Eurotiomycetes</taxon>
        <taxon>Eurotiomycetidae</taxon>
        <taxon>Eurotiales</taxon>
        <taxon>Aspergillaceae</taxon>
        <taxon>Aspergillus</taxon>
        <taxon>Aspergillus subgen. Circumdati</taxon>
    </lineage>
</organism>
<dbReference type="AlphaFoldDB" id="A0A146EYL0"/>
<dbReference type="GO" id="GO:0003676">
    <property type="term" value="F:nucleic acid binding"/>
    <property type="evidence" value="ECO:0007669"/>
    <property type="project" value="InterPro"/>
</dbReference>
<sequence length="575" mass="64668">MAFSRQDHLSHKLNMPPFGRIPINLSRPQEPQYNSVASRNVYYDPFLGYAPNPSDDTVCIPFATNRLTPVPVQPGRLEQPGASSTLLTSSSIPAMNIGNNKPGPYLNLTSYPNPISRAAPSNEVPYGSLVRYMEAPTWGVIKISNIPYSITKQEIFQFVGRQARLVAGHAVHIIMERPTAKTMDCFVEFDSTEDAEETANRINRIYECGRAPRLGNRHVEVEISNQEDLLKDLFPRAKCISWENGTPKVVENTDRYSTGFTGFFTSEEIIGAIRHAEMPQRSPFGAKCPQRTYESTISTLYKFPWYATDMYTVHDRNQLFELTNRHIRSLVSRMEKSKTVGLDQRLLRELLYAGLNCPAFNERQKYTLCTHAGEKSEILKLGDMSKWFPFDTLVYLPGFDYDTCALQQLYASVIANGRFEGACREFPNNFPADNTTLISPFGRIWFEWPTDVAKNTLWVDAVNRETNVLNCLLQSGSMGTIHRPLSMASTSSSVSPTSPITDKSVPRNENVSRVSVLQASSRRASECWNSGSGSALLDTEGIWGQKVFFSPPKKFRAPSHRITHSSPNCLKDLNQ</sequence>
<name>A0A146EYL0_ASPKA</name>
<gene>
    <name evidence="2" type="ORF">RIB2604_00102280</name>
</gene>
<accession>A0A146EYL0</accession>
<dbReference type="InterPro" id="IPR035979">
    <property type="entry name" value="RBD_domain_sf"/>
</dbReference>
<reference evidence="3" key="2">
    <citation type="submission" date="2016-02" db="EMBL/GenBank/DDBJ databases">
        <title>Genome sequencing of Aspergillus luchuensis NBRC 4314.</title>
        <authorList>
            <person name="Yamada O."/>
        </authorList>
    </citation>
    <scope>NUCLEOTIDE SEQUENCE [LARGE SCALE GENOMIC DNA]</scope>
    <source>
        <strain evidence="3">RIB 2604</strain>
    </source>
</reference>
<dbReference type="Gene3D" id="3.30.70.330">
    <property type="match status" value="1"/>
</dbReference>
<dbReference type="SUPFAM" id="SSF54928">
    <property type="entry name" value="RNA-binding domain, RBD"/>
    <property type="match status" value="1"/>
</dbReference>
<feature type="compositionally biased region" description="Low complexity" evidence="1">
    <location>
        <begin position="487"/>
        <end position="501"/>
    </location>
</feature>
<protein>
    <submittedName>
        <fullName evidence="2">Similar to An12g08390</fullName>
    </submittedName>
</protein>
<dbReference type="VEuPathDB" id="FungiDB:ASPFODRAFT_61992"/>
<feature type="compositionally biased region" description="Polar residues" evidence="1">
    <location>
        <begin position="564"/>
        <end position="575"/>
    </location>
</feature>
<evidence type="ECO:0000256" key="1">
    <source>
        <dbReference type="SAM" id="MobiDB-lite"/>
    </source>
</evidence>